<dbReference type="SUPFAM" id="SSF55021">
    <property type="entry name" value="ACT-like"/>
    <property type="match status" value="1"/>
</dbReference>
<evidence type="ECO:0000259" key="1">
    <source>
        <dbReference type="Pfam" id="PF13840"/>
    </source>
</evidence>
<dbReference type="Proteomes" id="UP001432000">
    <property type="component" value="Chromosome"/>
</dbReference>
<organism evidence="2 3">
    <name type="scientific">Rhodococcus sovatensis</name>
    <dbReference type="NCBI Taxonomy" id="1805840"/>
    <lineage>
        <taxon>Bacteria</taxon>
        <taxon>Bacillati</taxon>
        <taxon>Actinomycetota</taxon>
        <taxon>Actinomycetes</taxon>
        <taxon>Mycobacteriales</taxon>
        <taxon>Nocardiaceae</taxon>
        <taxon>Rhodococcus</taxon>
    </lineage>
</organism>
<keyword evidence="3" id="KW-1185">Reference proteome</keyword>
<evidence type="ECO:0000313" key="3">
    <source>
        <dbReference type="Proteomes" id="UP001432000"/>
    </source>
</evidence>
<accession>A0ABZ2PNM4</accession>
<protein>
    <submittedName>
        <fullName evidence="2">ACT domain-containing protein</fullName>
    </submittedName>
</protein>
<dbReference type="Gene3D" id="3.30.2130.10">
    <property type="entry name" value="VC0802-like"/>
    <property type="match status" value="1"/>
</dbReference>
<reference evidence="2 3" key="1">
    <citation type="submission" date="2024-03" db="EMBL/GenBank/DDBJ databases">
        <title>Natural products discovery in diverse microorganisms through a two-stage MS feature dereplication strategy.</title>
        <authorList>
            <person name="Zhang R."/>
        </authorList>
    </citation>
    <scope>NUCLEOTIDE SEQUENCE [LARGE SCALE GENOMIC DNA]</scope>
    <source>
        <strain evidence="2 3">18930</strain>
    </source>
</reference>
<dbReference type="RefSeq" id="WP_338889155.1">
    <property type="nucleotide sequence ID" value="NZ_CP147846.1"/>
</dbReference>
<name>A0ABZ2PNM4_9NOCA</name>
<evidence type="ECO:0000313" key="2">
    <source>
        <dbReference type="EMBL" id="WXG68753.1"/>
    </source>
</evidence>
<proteinExistence type="predicted"/>
<dbReference type="EMBL" id="CP147846">
    <property type="protein sequence ID" value="WXG68753.1"/>
    <property type="molecule type" value="Genomic_DNA"/>
</dbReference>
<feature type="domain" description="CASTOR ACT" evidence="1">
    <location>
        <begin position="24"/>
        <end position="58"/>
    </location>
</feature>
<gene>
    <name evidence="2" type="ORF">WDS16_26825</name>
</gene>
<dbReference type="InterPro" id="IPR027795">
    <property type="entry name" value="CASTOR_ACT_dom"/>
</dbReference>
<dbReference type="Pfam" id="PF13840">
    <property type="entry name" value="ACT_7"/>
    <property type="match status" value="1"/>
</dbReference>
<dbReference type="InterPro" id="IPR045865">
    <property type="entry name" value="ACT-like_dom_sf"/>
</dbReference>
<sequence length="68" mass="7174">MGGVLHAGNDCVRYDRHRCRAGDALADIGCPVFVVSTFDGDILMVPTSRRAHAIDALRAAGHVVAELG</sequence>